<protein>
    <submittedName>
        <fullName evidence="1">Uncharacterized protein</fullName>
    </submittedName>
</protein>
<dbReference type="KEGG" id="esx:ESOMN_v1c00250"/>
<evidence type="ECO:0000313" key="1">
    <source>
        <dbReference type="EMBL" id="ATZ18411.1"/>
    </source>
</evidence>
<organism evidence="1 2">
    <name type="scientific">Williamsoniiplasma somnilux</name>
    <dbReference type="NCBI Taxonomy" id="215578"/>
    <lineage>
        <taxon>Bacteria</taxon>
        <taxon>Bacillati</taxon>
        <taxon>Mycoplasmatota</taxon>
        <taxon>Mollicutes</taxon>
        <taxon>Entomoplasmatales</taxon>
        <taxon>Williamsoniiplasma</taxon>
    </lineage>
</organism>
<dbReference type="AlphaFoldDB" id="A0A2K8P085"/>
<dbReference type="EMBL" id="CP024965">
    <property type="protein sequence ID" value="ATZ18411.1"/>
    <property type="molecule type" value="Genomic_DNA"/>
</dbReference>
<proteinExistence type="predicted"/>
<evidence type="ECO:0000313" key="2">
    <source>
        <dbReference type="Proteomes" id="UP000232230"/>
    </source>
</evidence>
<reference evidence="1 2" key="1">
    <citation type="submission" date="2017-11" db="EMBL/GenBank/DDBJ databases">
        <title>Genome sequence of Entomoplasma somnilux PYAN-1 (ATCC 49194).</title>
        <authorList>
            <person name="Lo W.-S."/>
            <person name="Gasparich G.E."/>
            <person name="Kuo C.-H."/>
        </authorList>
    </citation>
    <scope>NUCLEOTIDE SEQUENCE [LARGE SCALE GENOMIC DNA]</scope>
    <source>
        <strain evidence="1 2">PYAN-1</strain>
    </source>
</reference>
<name>A0A2K8P085_9MOLU</name>
<keyword evidence="2" id="KW-1185">Reference proteome</keyword>
<sequence length="44" mass="5102">MKKNICDKCNAEISDTIHTSHNLKKNKTVVLCTPCNTKYDWSKF</sequence>
<gene>
    <name evidence="1" type="ORF">ESOMN_v1c00250</name>
</gene>
<dbReference type="Proteomes" id="UP000232230">
    <property type="component" value="Chromosome"/>
</dbReference>
<dbReference type="RefSeq" id="WP_267878389.1">
    <property type="nucleotide sequence ID" value="NZ_CP024965.1"/>
</dbReference>
<accession>A0A2K8P085</accession>